<reference evidence="2" key="1">
    <citation type="submission" date="2014-09" db="EMBL/GenBank/DDBJ databases">
        <authorList>
            <person name="Magalhaes I.L.F."/>
            <person name="Oliveira U."/>
            <person name="Santos F.R."/>
            <person name="Vidigal T.H.D.A."/>
            <person name="Brescovit A.D."/>
            <person name="Santos A.J."/>
        </authorList>
    </citation>
    <scope>NUCLEOTIDE SEQUENCE</scope>
    <source>
        <tissue evidence="2">Shoot tissue taken approximately 20 cm above the soil surface</tissue>
    </source>
</reference>
<name>A0A0A9B0T0_ARUDO</name>
<proteinExistence type="predicted"/>
<organism evidence="2">
    <name type="scientific">Arundo donax</name>
    <name type="common">Giant reed</name>
    <name type="synonym">Donax arundinaceus</name>
    <dbReference type="NCBI Taxonomy" id="35708"/>
    <lineage>
        <taxon>Eukaryota</taxon>
        <taxon>Viridiplantae</taxon>
        <taxon>Streptophyta</taxon>
        <taxon>Embryophyta</taxon>
        <taxon>Tracheophyta</taxon>
        <taxon>Spermatophyta</taxon>
        <taxon>Magnoliopsida</taxon>
        <taxon>Liliopsida</taxon>
        <taxon>Poales</taxon>
        <taxon>Poaceae</taxon>
        <taxon>PACMAD clade</taxon>
        <taxon>Arundinoideae</taxon>
        <taxon>Arundineae</taxon>
        <taxon>Arundo</taxon>
    </lineage>
</organism>
<feature type="compositionally biased region" description="Low complexity" evidence="1">
    <location>
        <begin position="24"/>
        <end position="33"/>
    </location>
</feature>
<sequence>MSALPHRAGARANRQSPPTPRSPSPCRRASAAAELPPPPTTRS</sequence>
<dbReference type="EMBL" id="GBRH01243115">
    <property type="protein sequence ID" value="JAD54780.1"/>
    <property type="molecule type" value="Transcribed_RNA"/>
</dbReference>
<accession>A0A0A9B0T0</accession>
<protein>
    <submittedName>
        <fullName evidence="2">Uncharacterized protein</fullName>
    </submittedName>
</protein>
<dbReference type="AlphaFoldDB" id="A0A0A9B0T0"/>
<feature type="region of interest" description="Disordered" evidence="1">
    <location>
        <begin position="1"/>
        <end position="43"/>
    </location>
</feature>
<reference evidence="2" key="2">
    <citation type="journal article" date="2015" name="Data Brief">
        <title>Shoot transcriptome of the giant reed, Arundo donax.</title>
        <authorList>
            <person name="Barrero R.A."/>
            <person name="Guerrero F.D."/>
            <person name="Moolhuijzen P."/>
            <person name="Goolsby J.A."/>
            <person name="Tidwell J."/>
            <person name="Bellgard S.E."/>
            <person name="Bellgard M.I."/>
        </authorList>
    </citation>
    <scope>NUCLEOTIDE SEQUENCE</scope>
    <source>
        <tissue evidence="2">Shoot tissue taken approximately 20 cm above the soil surface</tissue>
    </source>
</reference>
<evidence type="ECO:0000313" key="2">
    <source>
        <dbReference type="EMBL" id="JAD54780.1"/>
    </source>
</evidence>
<evidence type="ECO:0000256" key="1">
    <source>
        <dbReference type="SAM" id="MobiDB-lite"/>
    </source>
</evidence>